<accession>A0ACB9G0Z4</accession>
<comment type="caution">
    <text evidence="1">The sequence shown here is derived from an EMBL/GenBank/DDBJ whole genome shotgun (WGS) entry which is preliminary data.</text>
</comment>
<sequence length="164" mass="17614">MKDHAHPYTSVPVGDSSSPSLDSHATSPGSRTTDNGEILSPSVHRLTPRALINGLDPSVLGAPSFLQSTDWGNCSNNFDCAAEIKEKSAQSKLLEQLPQYVYWRKEGAITSIKNQGNSLCCLKLKTEKVSFIGSDSFAAGGWGMGNGVTSLRVRERLTLDDSSL</sequence>
<evidence type="ECO:0000313" key="2">
    <source>
        <dbReference type="Proteomes" id="UP001056120"/>
    </source>
</evidence>
<reference evidence="1 2" key="2">
    <citation type="journal article" date="2022" name="Mol. Ecol. Resour.">
        <title>The genomes of chicory, endive, great burdock and yacon provide insights into Asteraceae paleo-polyploidization history and plant inulin production.</title>
        <authorList>
            <person name="Fan W."/>
            <person name="Wang S."/>
            <person name="Wang H."/>
            <person name="Wang A."/>
            <person name="Jiang F."/>
            <person name="Liu H."/>
            <person name="Zhao H."/>
            <person name="Xu D."/>
            <person name="Zhang Y."/>
        </authorList>
    </citation>
    <scope>NUCLEOTIDE SEQUENCE [LARGE SCALE GENOMIC DNA]</scope>
    <source>
        <strain evidence="2">cv. Yunnan</strain>
        <tissue evidence="1">Leaves</tissue>
    </source>
</reference>
<name>A0ACB9G0Z4_9ASTR</name>
<organism evidence="1 2">
    <name type="scientific">Smallanthus sonchifolius</name>
    <dbReference type="NCBI Taxonomy" id="185202"/>
    <lineage>
        <taxon>Eukaryota</taxon>
        <taxon>Viridiplantae</taxon>
        <taxon>Streptophyta</taxon>
        <taxon>Embryophyta</taxon>
        <taxon>Tracheophyta</taxon>
        <taxon>Spermatophyta</taxon>
        <taxon>Magnoliopsida</taxon>
        <taxon>eudicotyledons</taxon>
        <taxon>Gunneridae</taxon>
        <taxon>Pentapetalae</taxon>
        <taxon>asterids</taxon>
        <taxon>campanulids</taxon>
        <taxon>Asterales</taxon>
        <taxon>Asteraceae</taxon>
        <taxon>Asteroideae</taxon>
        <taxon>Heliantheae alliance</taxon>
        <taxon>Millerieae</taxon>
        <taxon>Smallanthus</taxon>
    </lineage>
</organism>
<keyword evidence="2" id="KW-1185">Reference proteome</keyword>
<evidence type="ECO:0000313" key="1">
    <source>
        <dbReference type="EMBL" id="KAI3776711.1"/>
    </source>
</evidence>
<dbReference type="Proteomes" id="UP001056120">
    <property type="component" value="Linkage Group LG15"/>
</dbReference>
<reference evidence="2" key="1">
    <citation type="journal article" date="2022" name="Mol. Ecol. Resour.">
        <title>The genomes of chicory, endive, great burdock and yacon provide insights into Asteraceae palaeo-polyploidization history and plant inulin production.</title>
        <authorList>
            <person name="Fan W."/>
            <person name="Wang S."/>
            <person name="Wang H."/>
            <person name="Wang A."/>
            <person name="Jiang F."/>
            <person name="Liu H."/>
            <person name="Zhao H."/>
            <person name="Xu D."/>
            <person name="Zhang Y."/>
        </authorList>
    </citation>
    <scope>NUCLEOTIDE SEQUENCE [LARGE SCALE GENOMIC DNA]</scope>
    <source>
        <strain evidence="2">cv. Yunnan</strain>
    </source>
</reference>
<dbReference type="EMBL" id="CM042032">
    <property type="protein sequence ID" value="KAI3776711.1"/>
    <property type="molecule type" value="Genomic_DNA"/>
</dbReference>
<proteinExistence type="predicted"/>
<protein>
    <submittedName>
        <fullName evidence="1">Uncharacterized protein</fullName>
    </submittedName>
</protein>
<gene>
    <name evidence="1" type="ORF">L1987_46499</name>
</gene>